<comment type="similarity">
    <text evidence="2">Belongs to the TAF9 family.</text>
</comment>
<feature type="compositionally biased region" description="Basic and acidic residues" evidence="6">
    <location>
        <begin position="172"/>
        <end position="187"/>
    </location>
</feature>
<dbReference type="InterPro" id="IPR009072">
    <property type="entry name" value="Histone-fold"/>
</dbReference>
<dbReference type="Proteomes" id="UP000031668">
    <property type="component" value="Unassembled WGS sequence"/>
</dbReference>
<dbReference type="CDD" id="cd07979">
    <property type="entry name" value="HFD_TAF9"/>
    <property type="match status" value="1"/>
</dbReference>
<dbReference type="GO" id="GO:0000124">
    <property type="term" value="C:SAGA complex"/>
    <property type="evidence" value="ECO:0007669"/>
    <property type="project" value="TreeGrafter"/>
</dbReference>
<comment type="caution">
    <text evidence="7">The sequence shown here is derived from an EMBL/GenBank/DDBJ whole genome shotgun (WGS) entry which is preliminary data.</text>
</comment>
<evidence type="ECO:0000313" key="7">
    <source>
        <dbReference type="EMBL" id="KII75106.1"/>
    </source>
</evidence>
<dbReference type="AlphaFoldDB" id="A0A0C2N671"/>
<feature type="compositionally biased region" description="Polar residues" evidence="6">
    <location>
        <begin position="139"/>
        <end position="148"/>
    </location>
</feature>
<evidence type="ECO:0000256" key="1">
    <source>
        <dbReference type="ARBA" id="ARBA00004123"/>
    </source>
</evidence>
<keyword evidence="5" id="KW-0539">Nucleus</keyword>
<dbReference type="OrthoDB" id="341924at2759"/>
<feature type="region of interest" description="Disordered" evidence="6">
    <location>
        <begin position="135"/>
        <end position="199"/>
    </location>
</feature>
<evidence type="ECO:0000256" key="6">
    <source>
        <dbReference type="SAM" id="MobiDB-lite"/>
    </source>
</evidence>
<comment type="subcellular location">
    <subcellularLocation>
        <location evidence="1">Nucleus</location>
    </subcellularLocation>
</comment>
<evidence type="ECO:0000256" key="3">
    <source>
        <dbReference type="ARBA" id="ARBA00023015"/>
    </source>
</evidence>
<reference evidence="7 8" key="1">
    <citation type="journal article" date="2014" name="Genome Biol. Evol.">
        <title>The genome of the myxosporean Thelohanellus kitauei shows adaptations to nutrient acquisition within its fish host.</title>
        <authorList>
            <person name="Yang Y."/>
            <person name="Xiong J."/>
            <person name="Zhou Z."/>
            <person name="Huo F."/>
            <person name="Miao W."/>
            <person name="Ran C."/>
            <person name="Liu Y."/>
            <person name="Zhang J."/>
            <person name="Feng J."/>
            <person name="Wang M."/>
            <person name="Wang M."/>
            <person name="Wang L."/>
            <person name="Yao B."/>
        </authorList>
    </citation>
    <scope>NUCLEOTIDE SEQUENCE [LARGE SCALE GENOMIC DNA]</scope>
    <source>
        <strain evidence="7">Wuqing</strain>
    </source>
</reference>
<dbReference type="GO" id="GO:0016251">
    <property type="term" value="F:RNA polymerase II general transcription initiation factor activity"/>
    <property type="evidence" value="ECO:0007669"/>
    <property type="project" value="TreeGrafter"/>
</dbReference>
<dbReference type="InterPro" id="IPR051431">
    <property type="entry name" value="TFIID_subunit_9"/>
</dbReference>
<dbReference type="GO" id="GO:0005669">
    <property type="term" value="C:transcription factor TFIID complex"/>
    <property type="evidence" value="ECO:0007669"/>
    <property type="project" value="TreeGrafter"/>
</dbReference>
<evidence type="ECO:0000313" key="8">
    <source>
        <dbReference type="Proteomes" id="UP000031668"/>
    </source>
</evidence>
<evidence type="ECO:0000256" key="5">
    <source>
        <dbReference type="ARBA" id="ARBA00023242"/>
    </source>
</evidence>
<sequence length="199" mass="22838">MNSSGDRIYRREDIKNIKKLLKSLNITRYDDKVVSKLLGLCEALTIETVKQSVETSRQVENSNITPETVQFLDEREFDMAKKQIPPKEILLNQAEKRNQRPFMIESEDEVDTYQNLPPAYICMFNETKSYEVDTDKTKFSPSSNSENVSDAECVQEPTADPSITSTVNTGRTEGDRESYKSDTPKTDDEFEFSNRFSFG</sequence>
<accession>A0A0C2N671</accession>
<dbReference type="PANTHER" id="PTHR48068:SF4">
    <property type="entry name" value="TATA-BOX BINDING PROTEIN ASSOCIATED FACTOR 9"/>
    <property type="match status" value="1"/>
</dbReference>
<gene>
    <name evidence="7" type="ORF">RF11_04197</name>
</gene>
<keyword evidence="3" id="KW-0805">Transcription regulation</keyword>
<dbReference type="GO" id="GO:0051123">
    <property type="term" value="P:RNA polymerase II preinitiation complex assembly"/>
    <property type="evidence" value="ECO:0007669"/>
    <property type="project" value="TreeGrafter"/>
</dbReference>
<dbReference type="GO" id="GO:0003713">
    <property type="term" value="F:transcription coactivator activity"/>
    <property type="evidence" value="ECO:0007669"/>
    <property type="project" value="TreeGrafter"/>
</dbReference>
<evidence type="ECO:0000256" key="2">
    <source>
        <dbReference type="ARBA" id="ARBA00007646"/>
    </source>
</evidence>
<dbReference type="InterPro" id="IPR003162">
    <property type="entry name" value="TFIID-31"/>
</dbReference>
<evidence type="ECO:0000256" key="4">
    <source>
        <dbReference type="ARBA" id="ARBA00023163"/>
    </source>
</evidence>
<protein>
    <submittedName>
        <fullName evidence="7">Uncharacterized protein</fullName>
    </submittedName>
</protein>
<feature type="compositionally biased region" description="Polar residues" evidence="6">
    <location>
        <begin position="161"/>
        <end position="171"/>
    </location>
</feature>
<name>A0A0C2N671_THEKT</name>
<keyword evidence="4" id="KW-0804">Transcription</keyword>
<dbReference type="SUPFAM" id="SSF47113">
    <property type="entry name" value="Histone-fold"/>
    <property type="match status" value="1"/>
</dbReference>
<proteinExistence type="inferred from homology"/>
<dbReference type="EMBL" id="JWZT01000033">
    <property type="protein sequence ID" value="KII75106.1"/>
    <property type="molecule type" value="Genomic_DNA"/>
</dbReference>
<keyword evidence="8" id="KW-1185">Reference proteome</keyword>
<dbReference type="Gene3D" id="1.10.20.10">
    <property type="entry name" value="Histone, subunit A"/>
    <property type="match status" value="1"/>
</dbReference>
<dbReference type="GO" id="GO:0046982">
    <property type="term" value="F:protein heterodimerization activity"/>
    <property type="evidence" value="ECO:0007669"/>
    <property type="project" value="InterPro"/>
</dbReference>
<dbReference type="PANTHER" id="PTHR48068">
    <property type="entry name" value="TAF9 RNA POLYMERASE II, TATA BOX-BINDING PROTEIN (TBP)-ASSOCIATED FACTOR"/>
    <property type="match status" value="1"/>
</dbReference>
<dbReference type="Pfam" id="PF02291">
    <property type="entry name" value="TFIID-31kDa"/>
    <property type="match status" value="1"/>
</dbReference>
<organism evidence="7 8">
    <name type="scientific">Thelohanellus kitauei</name>
    <name type="common">Myxosporean</name>
    <dbReference type="NCBI Taxonomy" id="669202"/>
    <lineage>
        <taxon>Eukaryota</taxon>
        <taxon>Metazoa</taxon>
        <taxon>Cnidaria</taxon>
        <taxon>Myxozoa</taxon>
        <taxon>Myxosporea</taxon>
        <taxon>Bivalvulida</taxon>
        <taxon>Platysporina</taxon>
        <taxon>Myxobolidae</taxon>
        <taxon>Thelohanellus</taxon>
    </lineage>
</organism>